<organism evidence="2 3">
    <name type="scientific">Flavobacterium columnare</name>
    <dbReference type="NCBI Taxonomy" id="996"/>
    <lineage>
        <taxon>Bacteria</taxon>
        <taxon>Pseudomonadati</taxon>
        <taxon>Bacteroidota</taxon>
        <taxon>Flavobacteriia</taxon>
        <taxon>Flavobacteriales</taxon>
        <taxon>Flavobacteriaceae</taxon>
        <taxon>Flavobacterium</taxon>
    </lineage>
</organism>
<comment type="caution">
    <text evidence="2">The sequence shown here is derived from an EMBL/GenBank/DDBJ whole genome shotgun (WGS) entry which is preliminary data.</text>
</comment>
<dbReference type="SUPFAM" id="SSF53474">
    <property type="entry name" value="alpha/beta-Hydrolases"/>
    <property type="match status" value="1"/>
</dbReference>
<dbReference type="PRINTS" id="PR00111">
    <property type="entry name" value="ABHYDROLASE"/>
</dbReference>
<name>A0A246GAF4_9FLAO</name>
<evidence type="ECO:0000259" key="1">
    <source>
        <dbReference type="Pfam" id="PF00561"/>
    </source>
</evidence>
<sequence>MSGQVEYGSNNGKYLQIQGTKIYYEEYGSGTPLLLLHGGFGNIADYSSIIPELAKKHRIIAADAPGLGKSEYPKQKLSYQLLANYQSELIDQLKLDSLYVLGWSDGAVTGLLLAKKRPDKVKKLIVSGANYKANAAKDTNMLMNWSDPNWIEKNWPKWVENYKKNAPSKDWKRYLTETRQMWFEEQYFPTSHLEAIKIPTLIIYGDNDMYTLEHGLEIKNAIKNSQFCVLPNCSHDVFMEKPDLITQLIVDFLK</sequence>
<reference evidence="2 3" key="1">
    <citation type="journal article" date="2017" name="Infect. Genet. Evol.">
        <title>Comparative genome analysis of fish pathogen Flavobacterium columnare reveals extensive sequence diversity within the species.</title>
        <authorList>
            <person name="Kayansamruaj P."/>
            <person name="Dong H.T."/>
            <person name="Hirono I."/>
            <person name="Kondo H."/>
            <person name="Senapin S."/>
            <person name="Rodkhum C."/>
        </authorList>
    </citation>
    <scope>NUCLEOTIDE SEQUENCE [LARGE SCALE GENOMIC DNA]</scope>
    <source>
        <strain evidence="2 3">1214</strain>
    </source>
</reference>
<dbReference type="GO" id="GO:0017171">
    <property type="term" value="F:serine hydrolase activity"/>
    <property type="evidence" value="ECO:0007669"/>
    <property type="project" value="TreeGrafter"/>
</dbReference>
<proteinExistence type="predicted"/>
<dbReference type="AlphaFoldDB" id="A0A246GAF4"/>
<dbReference type="PANTHER" id="PTHR46331:SF2">
    <property type="entry name" value="VALACYCLOVIR HYDROLASE"/>
    <property type="match status" value="1"/>
</dbReference>
<dbReference type="InterPro" id="IPR029058">
    <property type="entry name" value="AB_hydrolase_fold"/>
</dbReference>
<evidence type="ECO:0000313" key="3">
    <source>
        <dbReference type="Proteomes" id="UP000198034"/>
    </source>
</evidence>
<feature type="domain" description="AB hydrolase-1" evidence="1">
    <location>
        <begin position="32"/>
        <end position="153"/>
    </location>
</feature>
<dbReference type="Proteomes" id="UP000198034">
    <property type="component" value="Unassembled WGS sequence"/>
</dbReference>
<dbReference type="InterPro" id="IPR000073">
    <property type="entry name" value="AB_hydrolase_1"/>
</dbReference>
<gene>
    <name evidence="2" type="ORF">BWK62_08445</name>
</gene>
<accession>A0A246GAF4</accession>
<evidence type="ECO:0000313" key="2">
    <source>
        <dbReference type="EMBL" id="OWP76969.1"/>
    </source>
</evidence>
<protein>
    <recommendedName>
        <fullName evidence="1">AB hydrolase-1 domain-containing protein</fullName>
    </recommendedName>
</protein>
<dbReference type="Gene3D" id="3.40.50.1820">
    <property type="entry name" value="alpha/beta hydrolase"/>
    <property type="match status" value="1"/>
</dbReference>
<dbReference type="EMBL" id="MTCY01000021">
    <property type="protein sequence ID" value="OWP76969.1"/>
    <property type="molecule type" value="Genomic_DNA"/>
</dbReference>
<dbReference type="PANTHER" id="PTHR46331">
    <property type="entry name" value="VALACYCLOVIR HYDROLASE"/>
    <property type="match status" value="1"/>
</dbReference>
<dbReference type="Pfam" id="PF00561">
    <property type="entry name" value="Abhydrolase_1"/>
    <property type="match status" value="1"/>
</dbReference>